<accession>A0A382WHC8</accession>
<protein>
    <submittedName>
        <fullName evidence="1">Uncharacterized protein</fullName>
    </submittedName>
</protein>
<organism evidence="1">
    <name type="scientific">marine metagenome</name>
    <dbReference type="NCBI Taxonomy" id="408172"/>
    <lineage>
        <taxon>unclassified sequences</taxon>
        <taxon>metagenomes</taxon>
        <taxon>ecological metagenomes</taxon>
    </lineage>
</organism>
<proteinExistence type="predicted"/>
<reference evidence="1" key="1">
    <citation type="submission" date="2018-05" db="EMBL/GenBank/DDBJ databases">
        <authorList>
            <person name="Lanie J.A."/>
            <person name="Ng W.-L."/>
            <person name="Kazmierczak K.M."/>
            <person name="Andrzejewski T.M."/>
            <person name="Davidsen T.M."/>
            <person name="Wayne K.J."/>
            <person name="Tettelin H."/>
            <person name="Glass J.I."/>
            <person name="Rusch D."/>
            <person name="Podicherti R."/>
            <person name="Tsui H.-C.T."/>
            <person name="Winkler M.E."/>
        </authorList>
    </citation>
    <scope>NUCLEOTIDE SEQUENCE</scope>
</reference>
<sequence>MLNYGCVNNGGLAKRQLSRSQQNVLHPLICGLWQELWVVGASTDIQDVSI</sequence>
<gene>
    <name evidence="1" type="ORF">METZ01_LOCUS411170</name>
</gene>
<name>A0A382WHC8_9ZZZZ</name>
<evidence type="ECO:0000313" key="1">
    <source>
        <dbReference type="EMBL" id="SVD58316.1"/>
    </source>
</evidence>
<dbReference type="EMBL" id="UINC01159943">
    <property type="protein sequence ID" value="SVD58316.1"/>
    <property type="molecule type" value="Genomic_DNA"/>
</dbReference>
<dbReference type="AlphaFoldDB" id="A0A382WHC8"/>